<proteinExistence type="predicted"/>
<feature type="modified residue" description="4-aspartylphosphate" evidence="1">
    <location>
        <position position="42"/>
    </location>
</feature>
<feature type="region of interest" description="Disordered" evidence="2">
    <location>
        <begin position="531"/>
        <end position="554"/>
    </location>
</feature>
<dbReference type="InterPro" id="IPR011990">
    <property type="entry name" value="TPR-like_helical_dom_sf"/>
</dbReference>
<dbReference type="SMART" id="SM00448">
    <property type="entry name" value="REC"/>
    <property type="match status" value="1"/>
</dbReference>
<dbReference type="InterPro" id="IPR011006">
    <property type="entry name" value="CheY-like_superfamily"/>
</dbReference>
<organism evidence="4 5">
    <name type="scientific">Paraglaciecola arctica BSs20135</name>
    <dbReference type="NCBI Taxonomy" id="493475"/>
    <lineage>
        <taxon>Bacteria</taxon>
        <taxon>Pseudomonadati</taxon>
        <taxon>Pseudomonadota</taxon>
        <taxon>Gammaproteobacteria</taxon>
        <taxon>Alteromonadales</taxon>
        <taxon>Alteromonadaceae</taxon>
        <taxon>Paraglaciecola</taxon>
    </lineage>
</organism>
<protein>
    <submittedName>
        <fullName evidence="4">Response regulator receiver protein</fullName>
    </submittedName>
</protein>
<evidence type="ECO:0000259" key="3">
    <source>
        <dbReference type="PROSITE" id="PS50110"/>
    </source>
</evidence>
<dbReference type="EMBL" id="BAEO01000009">
    <property type="protein sequence ID" value="GAC17630.1"/>
    <property type="molecule type" value="Genomic_DNA"/>
</dbReference>
<dbReference type="Proteomes" id="UP000006327">
    <property type="component" value="Unassembled WGS sequence"/>
</dbReference>
<keyword evidence="5" id="KW-1185">Reference proteome</keyword>
<evidence type="ECO:0000313" key="5">
    <source>
        <dbReference type="Proteomes" id="UP000006327"/>
    </source>
</evidence>
<dbReference type="STRING" id="493475.GARC_0649"/>
<sequence>MARTNIRNHLLDMGFGQISCFSNGRELKANLKGQKLDLLLMDFHLGQNKNGVEVLQDLQKQKQITHTTCVMFITSDRLPLIIGQIVDVHPEALVVKPYTIRNLVKNISNCLALHQYLMPVFEMMDDDNYPQALVVLDHLIEENAQPKKKSALIKLRARLLTKLSRFSEAADLYRSILERSDKVIWAKWGLIQNLFLDDHVEESETLLHELTRSELTNDKACEWLARISVSNNQYSKAENYMHQIREGELSIPAARLKSYIYQAQERGHEAIALLEKKRESNRSIRERYDEISLDLARCYITEAELRSNTQRTSDLKVAKFLIGAAGRKLSDPSLTIRKDYMFANIAFLEGNLVKANEILSRPGMSELQDAEISTITDAVQAWRNTGDTEKAKEFLKLSQEKLRDINDGNEKTVSSMLVAKGEDAIGERRPQALEFNKIGLQKYTFKNYIEATEDFYNAYLLFPRELAFSLNLLQGLVHAELLSYKKVNTLEFLTELQNRELNEGNQKRLDDIVSRITKKKDVFFLASETEGQASNDDENKKRTQRIVTPAKPNH</sequence>
<reference evidence="4 5" key="1">
    <citation type="journal article" date="2017" name="Antonie Van Leeuwenhoek">
        <title>Rhizobium rhizosphaerae sp. nov., a novel species isolated from rice rhizosphere.</title>
        <authorList>
            <person name="Zhao J.J."/>
            <person name="Zhang J."/>
            <person name="Zhang R.J."/>
            <person name="Zhang C.W."/>
            <person name="Yin H.Q."/>
            <person name="Zhang X.X."/>
        </authorList>
    </citation>
    <scope>NUCLEOTIDE SEQUENCE [LARGE SCALE GENOMIC DNA]</scope>
    <source>
        <strain evidence="4 5">BSs20135</strain>
    </source>
</reference>
<accession>K6Z2E1</accession>
<dbReference type="PROSITE" id="PS50110">
    <property type="entry name" value="RESPONSE_REGULATORY"/>
    <property type="match status" value="1"/>
</dbReference>
<dbReference type="SUPFAM" id="SSF52172">
    <property type="entry name" value="CheY-like"/>
    <property type="match status" value="1"/>
</dbReference>
<dbReference type="Gene3D" id="3.40.50.2300">
    <property type="match status" value="1"/>
</dbReference>
<dbReference type="SUPFAM" id="SSF48452">
    <property type="entry name" value="TPR-like"/>
    <property type="match status" value="1"/>
</dbReference>
<dbReference type="Pfam" id="PF00072">
    <property type="entry name" value="Response_reg"/>
    <property type="match status" value="1"/>
</dbReference>
<gene>
    <name evidence="4" type="ORF">GARC_0649</name>
</gene>
<dbReference type="eggNOG" id="COG3184">
    <property type="taxonomic scope" value="Bacteria"/>
</dbReference>
<evidence type="ECO:0000313" key="4">
    <source>
        <dbReference type="EMBL" id="GAC17630.1"/>
    </source>
</evidence>
<keyword evidence="1" id="KW-0597">Phosphoprotein</keyword>
<dbReference type="Gene3D" id="1.25.40.10">
    <property type="entry name" value="Tetratricopeptide repeat domain"/>
    <property type="match status" value="1"/>
</dbReference>
<feature type="domain" description="Response regulatory" evidence="3">
    <location>
        <begin position="1"/>
        <end position="111"/>
    </location>
</feature>
<evidence type="ECO:0000256" key="2">
    <source>
        <dbReference type="SAM" id="MobiDB-lite"/>
    </source>
</evidence>
<dbReference type="InterPro" id="IPR001789">
    <property type="entry name" value="Sig_transdc_resp-reg_receiver"/>
</dbReference>
<dbReference type="eggNOG" id="COG0784">
    <property type="taxonomic scope" value="Bacteria"/>
</dbReference>
<comment type="caution">
    <text evidence="4">The sequence shown here is derived from an EMBL/GenBank/DDBJ whole genome shotgun (WGS) entry which is preliminary data.</text>
</comment>
<name>K6Z2E1_9ALTE</name>
<evidence type="ECO:0000256" key="1">
    <source>
        <dbReference type="PROSITE-ProRule" id="PRU00169"/>
    </source>
</evidence>
<dbReference type="GO" id="GO:0000160">
    <property type="term" value="P:phosphorelay signal transduction system"/>
    <property type="evidence" value="ECO:0007669"/>
    <property type="project" value="InterPro"/>
</dbReference>
<dbReference type="AlphaFoldDB" id="K6Z2E1"/>